<feature type="transmembrane region" description="Helical" evidence="1">
    <location>
        <begin position="82"/>
        <end position="101"/>
    </location>
</feature>
<protein>
    <recommendedName>
        <fullName evidence="4">Transmembrane protein</fullName>
    </recommendedName>
</protein>
<keyword evidence="1" id="KW-0812">Transmembrane</keyword>
<evidence type="ECO:0000313" key="2">
    <source>
        <dbReference type="EMBL" id="KAF2076531.1"/>
    </source>
</evidence>
<evidence type="ECO:0000256" key="1">
    <source>
        <dbReference type="SAM" id="Phobius"/>
    </source>
</evidence>
<feature type="transmembrane region" description="Helical" evidence="1">
    <location>
        <begin position="7"/>
        <end position="30"/>
    </location>
</feature>
<dbReference type="PANTHER" id="PTHR38736:SF2">
    <property type="entry name" value="TRANSMEMBRANE PROTEIN"/>
    <property type="match status" value="1"/>
</dbReference>
<evidence type="ECO:0000313" key="3">
    <source>
        <dbReference type="Proteomes" id="UP000695562"/>
    </source>
</evidence>
<dbReference type="OrthoDB" id="20693at2759"/>
<comment type="caution">
    <text evidence="2">The sequence shown here is derived from an EMBL/GenBank/DDBJ whole genome shotgun (WGS) entry which is preliminary data.</text>
</comment>
<proteinExistence type="predicted"/>
<dbReference type="EMBL" id="AJWJ01000057">
    <property type="protein sequence ID" value="KAF2076531.1"/>
    <property type="molecule type" value="Genomic_DNA"/>
</dbReference>
<keyword evidence="3" id="KW-1185">Reference proteome</keyword>
<sequence>MGRRVKLGGAIIFTFLFISCCVISLATSWYKIQTSSNGNEVTSYFSWTMVRRENTVTPTIIIEQDYSDQGYDKIQNTFNSSLVLLVIGGFIGLVVLVLQVIGMSISSKVLKILSGILLLLATAAVLVSFLQFVRINKAFDNDLPECNDLAINIPGMSAEINLNLSNSTGYCDKFRGEDDNVKYGPILGWYIMIGSIAFGFISALASFCA</sequence>
<gene>
    <name evidence="2" type="ORF">CYY_002145</name>
</gene>
<reference evidence="2" key="1">
    <citation type="submission" date="2020-01" db="EMBL/GenBank/DDBJ databases">
        <title>Development of genomics and gene disruption for Polysphondylium violaceum indicates a role for the polyketide synthase stlB in stalk morphogenesis.</title>
        <authorList>
            <person name="Narita B."/>
            <person name="Kawabe Y."/>
            <person name="Kin K."/>
            <person name="Saito T."/>
            <person name="Gibbs R."/>
            <person name="Kuspa A."/>
            <person name="Muzny D."/>
            <person name="Queller D."/>
            <person name="Richards S."/>
            <person name="Strassman J."/>
            <person name="Sucgang R."/>
            <person name="Worley K."/>
            <person name="Schaap P."/>
        </authorList>
    </citation>
    <scope>NUCLEOTIDE SEQUENCE</scope>
    <source>
        <strain evidence="2">QSvi11</strain>
    </source>
</reference>
<accession>A0A8J4UVF5</accession>
<dbReference type="AlphaFoldDB" id="A0A8J4UVF5"/>
<evidence type="ECO:0008006" key="4">
    <source>
        <dbReference type="Google" id="ProtNLM"/>
    </source>
</evidence>
<dbReference type="PANTHER" id="PTHR38736">
    <property type="entry name" value="TRANSMEMBRANE PROTEIN-RELATED"/>
    <property type="match status" value="1"/>
</dbReference>
<keyword evidence="1" id="KW-1133">Transmembrane helix</keyword>
<name>A0A8J4UVF5_9MYCE</name>
<feature type="transmembrane region" description="Helical" evidence="1">
    <location>
        <begin position="187"/>
        <end position="208"/>
    </location>
</feature>
<dbReference type="Proteomes" id="UP000695562">
    <property type="component" value="Unassembled WGS sequence"/>
</dbReference>
<feature type="transmembrane region" description="Helical" evidence="1">
    <location>
        <begin position="113"/>
        <end position="133"/>
    </location>
</feature>
<dbReference type="PROSITE" id="PS51257">
    <property type="entry name" value="PROKAR_LIPOPROTEIN"/>
    <property type="match status" value="1"/>
</dbReference>
<keyword evidence="1" id="KW-0472">Membrane</keyword>
<organism evidence="2 3">
    <name type="scientific">Polysphondylium violaceum</name>
    <dbReference type="NCBI Taxonomy" id="133409"/>
    <lineage>
        <taxon>Eukaryota</taxon>
        <taxon>Amoebozoa</taxon>
        <taxon>Evosea</taxon>
        <taxon>Eumycetozoa</taxon>
        <taxon>Dictyostelia</taxon>
        <taxon>Dictyosteliales</taxon>
        <taxon>Dictyosteliaceae</taxon>
        <taxon>Polysphondylium</taxon>
    </lineage>
</organism>